<keyword evidence="3" id="KW-1133">Transmembrane helix</keyword>
<evidence type="ECO:0000256" key="3">
    <source>
        <dbReference type="SAM" id="Phobius"/>
    </source>
</evidence>
<dbReference type="EMBL" id="WSTA01000013">
    <property type="protein sequence ID" value="MWB97851.1"/>
    <property type="molecule type" value="Genomic_DNA"/>
</dbReference>
<feature type="compositionally biased region" description="Pro residues" evidence="2">
    <location>
        <begin position="99"/>
        <end position="115"/>
    </location>
</feature>
<organism evidence="5 6">
    <name type="scientific">Agromyces seonyuensis</name>
    <dbReference type="NCBI Taxonomy" id="2662446"/>
    <lineage>
        <taxon>Bacteria</taxon>
        <taxon>Bacillati</taxon>
        <taxon>Actinomycetota</taxon>
        <taxon>Actinomycetes</taxon>
        <taxon>Micrococcales</taxon>
        <taxon>Microbacteriaceae</taxon>
        <taxon>Agromyces</taxon>
    </lineage>
</organism>
<evidence type="ECO:0000313" key="5">
    <source>
        <dbReference type="EMBL" id="MWB97851.1"/>
    </source>
</evidence>
<evidence type="ECO:0000313" key="6">
    <source>
        <dbReference type="Proteomes" id="UP000438182"/>
    </source>
</evidence>
<sequence length="405" mass="40766">MSDPTSPASNAPAAGWYDDGTGTIRYWDGATWTEHVAPAPAVAEPAPAPIPVSEAAPAPAAEAAPAFTAPAASAPVAPAPSEAGQGASYGPAYGEAPAAPTPAVPSYPAPQPSPEPQAFAAAGYPEPQYAAPAYPAPQPYGATPYGASQYGAAPTGDSKLLGILALVAAGVGALVAWVPYVGFLGYLLLLTGIVLGIISLVKRQPKWMGITAIAVSVGATIISVIVSIILAVALIGGAVESSDSFVDQLDELEQSLEDGGSGTGGDSLGSQMQSAEFGETLVGAEYEIVVNSIELGATEAVLAADEYNDAPEPGTSYAIVNATYTYTGAGVGDVYSAPITVVDEEGWPVSYAFLTAPEPALDFVELTPGVPVTGNLVVVLADDAVNSLEILPDDFDGDGYLIALD</sequence>
<name>A0A6I4NUU0_9MICO</name>
<dbReference type="Proteomes" id="UP000438182">
    <property type="component" value="Unassembled WGS sequence"/>
</dbReference>
<dbReference type="Pfam" id="PF10708">
    <property type="entry name" value="DUF2510"/>
    <property type="match status" value="1"/>
</dbReference>
<feature type="region of interest" description="Disordered" evidence="2">
    <location>
        <begin position="1"/>
        <end position="22"/>
    </location>
</feature>
<evidence type="ECO:0000256" key="2">
    <source>
        <dbReference type="SAM" id="MobiDB-lite"/>
    </source>
</evidence>
<gene>
    <name evidence="5" type="ORF">GB864_04700</name>
</gene>
<feature type="transmembrane region" description="Helical" evidence="3">
    <location>
        <begin position="160"/>
        <end position="177"/>
    </location>
</feature>
<feature type="region of interest" description="Disordered" evidence="2">
    <location>
        <begin position="73"/>
        <end position="120"/>
    </location>
</feature>
<evidence type="ECO:0000259" key="4">
    <source>
        <dbReference type="Pfam" id="PF10708"/>
    </source>
</evidence>
<dbReference type="InterPro" id="IPR018929">
    <property type="entry name" value="DUF2510"/>
</dbReference>
<dbReference type="AlphaFoldDB" id="A0A6I4NUU0"/>
<feature type="transmembrane region" description="Helical" evidence="3">
    <location>
        <begin position="213"/>
        <end position="239"/>
    </location>
</feature>
<keyword evidence="3" id="KW-0472">Membrane</keyword>
<accession>A0A6I4NUU0</accession>
<dbReference type="InterPro" id="IPR029050">
    <property type="entry name" value="Immunoprotect_excell_Ig-like"/>
</dbReference>
<dbReference type="RefSeq" id="WP_160423191.1">
    <property type="nucleotide sequence ID" value="NZ_WSTA01000013.1"/>
</dbReference>
<reference evidence="5 6" key="1">
    <citation type="submission" date="2019-12" db="EMBL/GenBank/DDBJ databases">
        <authorList>
            <person name="Kim Y.S."/>
        </authorList>
    </citation>
    <scope>NUCLEOTIDE SEQUENCE [LARGE SCALE GENOMIC DNA]</scope>
    <source>
        <strain evidence="5 6">MMS17-SY077</strain>
    </source>
</reference>
<feature type="domain" description="DUF2510" evidence="4">
    <location>
        <begin position="14"/>
        <end position="43"/>
    </location>
</feature>
<keyword evidence="6" id="KW-1185">Reference proteome</keyword>
<dbReference type="Gene3D" id="2.60.40.1240">
    <property type="match status" value="1"/>
</dbReference>
<feature type="compositionally biased region" description="Low complexity" evidence="2">
    <location>
        <begin position="73"/>
        <end position="98"/>
    </location>
</feature>
<protein>
    <submittedName>
        <fullName evidence="5">DUF2510 domain-containing protein</fullName>
    </submittedName>
</protein>
<comment type="caution">
    <text evidence="5">The sequence shown here is derived from an EMBL/GenBank/DDBJ whole genome shotgun (WGS) entry which is preliminary data.</text>
</comment>
<keyword evidence="1" id="KW-0732">Signal</keyword>
<proteinExistence type="predicted"/>
<feature type="transmembrane region" description="Helical" evidence="3">
    <location>
        <begin position="183"/>
        <end position="201"/>
    </location>
</feature>
<keyword evidence="3" id="KW-0812">Transmembrane</keyword>
<evidence type="ECO:0000256" key="1">
    <source>
        <dbReference type="ARBA" id="ARBA00022729"/>
    </source>
</evidence>